<reference evidence="3 4" key="1">
    <citation type="submission" date="2015-03" db="EMBL/GenBank/DDBJ databases">
        <title>Genome sequencing of Methylobacterium variabile DSM 16961.</title>
        <authorList>
            <person name="Chaudhry V."/>
            <person name="Patil P.B."/>
        </authorList>
    </citation>
    <scope>NUCLEOTIDE SEQUENCE [LARGE SCALE GENOMIC DNA]</scope>
    <source>
        <strain evidence="3 4">DSM 16961</strain>
    </source>
</reference>
<dbReference type="PANTHER" id="PTHR30486:SF6">
    <property type="entry name" value="TYPE IV PILUS RETRACTATION ATPASE PILT"/>
    <property type="match status" value="1"/>
</dbReference>
<evidence type="ECO:0000256" key="1">
    <source>
        <dbReference type="ARBA" id="ARBA00006611"/>
    </source>
</evidence>
<sequence>MRWTGATRYPDEPITVHGRDEVTRLLVHAVAIGASDVIFQSGRPVLASVHGHLCALTQVWLQPTTLARIATELTTTDSIMSKLYSGQDFDRAITVLEQDASDRHAEPIGHRFRINVTAGYYEGDVGVQIVCRHIPAEPPTVEQNGTEPEIVAESTPAQGAVIIAGETGSGKTTTIAALMRRVIEEPTPIHGNVLSYEAPIEFVFEGVPSASCTVMQHEIGLHLPSFAAGVRNSLRRKPALIMVGELRDMDTVLASVEAAQTGHPIYTTTHANDVAHILRRLTLKFPADLQVQAFHDVLSSTHLLVSQLLVPKVGGGRVCLREWQVLTDPVRREVARAGMAEAVETLRAIIARGEDGRSMRVTVMSALERGVIDVATARRVLDRYGYRDARLAA</sequence>
<dbReference type="PANTHER" id="PTHR30486">
    <property type="entry name" value="TWITCHING MOTILITY PROTEIN PILT"/>
    <property type="match status" value="1"/>
</dbReference>
<evidence type="ECO:0000313" key="4">
    <source>
        <dbReference type="Proteomes" id="UP000035955"/>
    </source>
</evidence>
<organism evidence="3 4">
    <name type="scientific">Methylobacterium variabile</name>
    <dbReference type="NCBI Taxonomy" id="298794"/>
    <lineage>
        <taxon>Bacteria</taxon>
        <taxon>Pseudomonadati</taxon>
        <taxon>Pseudomonadota</taxon>
        <taxon>Alphaproteobacteria</taxon>
        <taxon>Hyphomicrobiales</taxon>
        <taxon>Methylobacteriaceae</taxon>
        <taxon>Methylobacterium</taxon>
    </lineage>
</organism>
<comment type="caution">
    <text evidence="3">The sequence shown here is derived from an EMBL/GenBank/DDBJ whole genome shotgun (WGS) entry which is preliminary data.</text>
</comment>
<accession>A0A0J6SCC0</accession>
<dbReference type="SUPFAM" id="SSF52540">
    <property type="entry name" value="P-loop containing nucleoside triphosphate hydrolases"/>
    <property type="match status" value="1"/>
</dbReference>
<dbReference type="InterPro" id="IPR027417">
    <property type="entry name" value="P-loop_NTPase"/>
</dbReference>
<dbReference type="GO" id="GO:0016887">
    <property type="term" value="F:ATP hydrolysis activity"/>
    <property type="evidence" value="ECO:0007669"/>
    <property type="project" value="InterPro"/>
</dbReference>
<protein>
    <submittedName>
        <fullName evidence="3">Secretion system protein E</fullName>
    </submittedName>
</protein>
<dbReference type="OrthoDB" id="9804785at2"/>
<dbReference type="RefSeq" id="WP_048446451.1">
    <property type="nucleotide sequence ID" value="NZ_LABY01000166.1"/>
</dbReference>
<dbReference type="InterPro" id="IPR001482">
    <property type="entry name" value="T2SS/T4SS_dom"/>
</dbReference>
<dbReference type="Gene3D" id="3.30.450.90">
    <property type="match status" value="1"/>
</dbReference>
<dbReference type="Gene3D" id="3.40.50.300">
    <property type="entry name" value="P-loop containing nucleotide triphosphate hydrolases"/>
    <property type="match status" value="1"/>
</dbReference>
<keyword evidence="4" id="KW-1185">Reference proteome</keyword>
<name>A0A0J6SCC0_9HYPH</name>
<evidence type="ECO:0000259" key="2">
    <source>
        <dbReference type="Pfam" id="PF00437"/>
    </source>
</evidence>
<proteinExistence type="inferred from homology"/>
<feature type="domain" description="Bacterial type II secretion system protein E" evidence="2">
    <location>
        <begin position="156"/>
        <end position="313"/>
    </location>
</feature>
<gene>
    <name evidence="3" type="ORF">VQ02_22495</name>
</gene>
<comment type="similarity">
    <text evidence="1">Belongs to the GSP E family.</text>
</comment>
<dbReference type="EMBL" id="LABY01000166">
    <property type="protein sequence ID" value="KMO32860.1"/>
    <property type="molecule type" value="Genomic_DNA"/>
</dbReference>
<dbReference type="Proteomes" id="UP000035955">
    <property type="component" value="Unassembled WGS sequence"/>
</dbReference>
<dbReference type="InterPro" id="IPR050921">
    <property type="entry name" value="T4SS_GSP_E_ATPase"/>
</dbReference>
<evidence type="ECO:0000313" key="3">
    <source>
        <dbReference type="EMBL" id="KMO32860.1"/>
    </source>
</evidence>
<dbReference type="PATRIC" id="fig|298794.3.peg.1914"/>
<dbReference type="AlphaFoldDB" id="A0A0J6SCC0"/>
<dbReference type="Pfam" id="PF00437">
    <property type="entry name" value="T2SSE"/>
    <property type="match status" value="1"/>
</dbReference>